<reference evidence="1" key="1">
    <citation type="submission" date="2022-11" db="EMBL/GenBank/DDBJ databases">
        <authorList>
            <person name="Petersen C."/>
        </authorList>
    </citation>
    <scope>NUCLEOTIDE SEQUENCE</scope>
    <source>
        <strain evidence="1">IBT 30761</strain>
    </source>
</reference>
<dbReference type="EMBL" id="JAPQKI010000010">
    <property type="protein sequence ID" value="KAJ5085519.1"/>
    <property type="molecule type" value="Genomic_DNA"/>
</dbReference>
<name>A0A9W9EPG6_9EURO</name>
<dbReference type="GeneID" id="81361760"/>
<evidence type="ECO:0000313" key="2">
    <source>
        <dbReference type="Proteomes" id="UP001149074"/>
    </source>
</evidence>
<comment type="caution">
    <text evidence="1">The sequence shown here is derived from an EMBL/GenBank/DDBJ whole genome shotgun (WGS) entry which is preliminary data.</text>
</comment>
<reference evidence="1" key="2">
    <citation type="journal article" date="2023" name="IMA Fungus">
        <title>Comparative genomic study of the Penicillium genus elucidates a diverse pangenome and 15 lateral gene transfer events.</title>
        <authorList>
            <person name="Petersen C."/>
            <person name="Sorensen T."/>
            <person name="Nielsen M.R."/>
            <person name="Sondergaard T.E."/>
            <person name="Sorensen J.L."/>
            <person name="Fitzpatrick D.A."/>
            <person name="Frisvad J.C."/>
            <person name="Nielsen K.L."/>
        </authorList>
    </citation>
    <scope>NUCLEOTIDE SEQUENCE</scope>
    <source>
        <strain evidence="1">IBT 30761</strain>
    </source>
</reference>
<gene>
    <name evidence="1" type="ORF">N7532_010290</name>
</gene>
<dbReference type="OrthoDB" id="1100386at2759"/>
<proteinExistence type="predicted"/>
<keyword evidence="2" id="KW-1185">Reference proteome</keyword>
<accession>A0A9W9EPG6</accession>
<protein>
    <submittedName>
        <fullName evidence="1">Uncharacterized protein</fullName>
    </submittedName>
</protein>
<sequence>MSDETRFLAQDFEATDCTKKMLLVNKQGNELSVFVTDSSEASAGIVDVTTRSNPWRTEKVTGSIQLPAYAVVILSEA</sequence>
<dbReference type="RefSeq" id="XP_056470197.1">
    <property type="nucleotide sequence ID" value="XM_056622781.1"/>
</dbReference>
<evidence type="ECO:0000313" key="1">
    <source>
        <dbReference type="EMBL" id="KAJ5085519.1"/>
    </source>
</evidence>
<dbReference type="AlphaFoldDB" id="A0A9W9EPG6"/>
<dbReference type="Proteomes" id="UP001149074">
    <property type="component" value="Unassembled WGS sequence"/>
</dbReference>
<organism evidence="1 2">
    <name type="scientific">Penicillium argentinense</name>
    <dbReference type="NCBI Taxonomy" id="1131581"/>
    <lineage>
        <taxon>Eukaryota</taxon>
        <taxon>Fungi</taxon>
        <taxon>Dikarya</taxon>
        <taxon>Ascomycota</taxon>
        <taxon>Pezizomycotina</taxon>
        <taxon>Eurotiomycetes</taxon>
        <taxon>Eurotiomycetidae</taxon>
        <taxon>Eurotiales</taxon>
        <taxon>Aspergillaceae</taxon>
        <taxon>Penicillium</taxon>
    </lineage>
</organism>